<sequence>MTLNYELNNVKNIYDQIANEFDVTRTYNWPWINTIMDSFTENSLIYDIGCGNGRNMKYIKHKFIGVDNCEKFVDMCNNNNMKAIYSDMTDINLPSNTADIVMCIASFHHLSNNENRIKALNEMKRLIKINGNIVISIWSINQPKKTRVTFKNYGDNIVYWKNKYPRYYYIFKLDEFEQLIKEVELKIIDKFYDCGNEIYILKK</sequence>
<dbReference type="InterPro" id="IPR051422">
    <property type="entry name" value="AlkB_tRNA_MeTrf/Diox"/>
</dbReference>
<dbReference type="SUPFAM" id="SSF53335">
    <property type="entry name" value="S-adenosyl-L-methionine-dependent methyltransferases"/>
    <property type="match status" value="1"/>
</dbReference>
<feature type="domain" description="Methyltransferase type 11" evidence="3">
    <location>
        <begin position="47"/>
        <end position="135"/>
    </location>
</feature>
<evidence type="ECO:0000259" key="3">
    <source>
        <dbReference type="Pfam" id="PF08241"/>
    </source>
</evidence>
<organism evidence="4">
    <name type="scientific">viral metagenome</name>
    <dbReference type="NCBI Taxonomy" id="1070528"/>
    <lineage>
        <taxon>unclassified sequences</taxon>
        <taxon>metagenomes</taxon>
        <taxon>organismal metagenomes</taxon>
    </lineage>
</organism>
<dbReference type="Gene3D" id="3.40.50.150">
    <property type="entry name" value="Vaccinia Virus protein VP39"/>
    <property type="match status" value="1"/>
</dbReference>
<dbReference type="CDD" id="cd02440">
    <property type="entry name" value="AdoMet_MTases"/>
    <property type="match status" value="1"/>
</dbReference>
<evidence type="ECO:0000256" key="2">
    <source>
        <dbReference type="ARBA" id="ARBA00022679"/>
    </source>
</evidence>
<protein>
    <recommendedName>
        <fullName evidence="3">Methyltransferase type 11 domain-containing protein</fullName>
    </recommendedName>
</protein>
<accession>A0A6C0AX10</accession>
<dbReference type="InterPro" id="IPR029063">
    <property type="entry name" value="SAM-dependent_MTases_sf"/>
</dbReference>
<dbReference type="PANTHER" id="PTHR13069:SF21">
    <property type="entry name" value="ALKYLATED DNA REPAIR PROTEIN ALKB HOMOLOG 8"/>
    <property type="match status" value="1"/>
</dbReference>
<dbReference type="GO" id="GO:0008757">
    <property type="term" value="F:S-adenosylmethionine-dependent methyltransferase activity"/>
    <property type="evidence" value="ECO:0007669"/>
    <property type="project" value="InterPro"/>
</dbReference>
<reference evidence="4" key="1">
    <citation type="journal article" date="2020" name="Nature">
        <title>Giant virus diversity and host interactions through global metagenomics.</title>
        <authorList>
            <person name="Schulz F."/>
            <person name="Roux S."/>
            <person name="Paez-Espino D."/>
            <person name="Jungbluth S."/>
            <person name="Walsh D.A."/>
            <person name="Denef V.J."/>
            <person name="McMahon K.D."/>
            <person name="Konstantinidis K.T."/>
            <person name="Eloe-Fadrosh E.A."/>
            <person name="Kyrpides N.C."/>
            <person name="Woyke T."/>
        </authorList>
    </citation>
    <scope>NUCLEOTIDE SEQUENCE</scope>
    <source>
        <strain evidence="4">GVMAG-S-ERX555965-48</strain>
    </source>
</reference>
<dbReference type="PANTHER" id="PTHR13069">
    <property type="entry name" value="ALKYLATED DNA REPAIR PROTEIN ALKB HOMOLOG 8"/>
    <property type="match status" value="1"/>
</dbReference>
<evidence type="ECO:0000313" key="4">
    <source>
        <dbReference type="EMBL" id="QHS83890.1"/>
    </source>
</evidence>
<dbReference type="GO" id="GO:0032259">
    <property type="term" value="P:methylation"/>
    <property type="evidence" value="ECO:0007669"/>
    <property type="project" value="UniProtKB-KW"/>
</dbReference>
<dbReference type="GO" id="GO:0006400">
    <property type="term" value="P:tRNA modification"/>
    <property type="evidence" value="ECO:0007669"/>
    <property type="project" value="UniProtKB-ARBA"/>
</dbReference>
<proteinExistence type="predicted"/>
<keyword evidence="1" id="KW-0489">Methyltransferase</keyword>
<dbReference type="InterPro" id="IPR013216">
    <property type="entry name" value="Methyltransf_11"/>
</dbReference>
<name>A0A6C0AX10_9ZZZZ</name>
<keyword evidence="2" id="KW-0808">Transferase</keyword>
<dbReference type="EMBL" id="MN738770">
    <property type="protein sequence ID" value="QHS83890.1"/>
    <property type="molecule type" value="Genomic_DNA"/>
</dbReference>
<dbReference type="AlphaFoldDB" id="A0A6C0AX10"/>
<evidence type="ECO:0000256" key="1">
    <source>
        <dbReference type="ARBA" id="ARBA00022603"/>
    </source>
</evidence>
<dbReference type="GO" id="GO:0008175">
    <property type="term" value="F:tRNA methyltransferase activity"/>
    <property type="evidence" value="ECO:0007669"/>
    <property type="project" value="UniProtKB-ARBA"/>
</dbReference>
<dbReference type="Pfam" id="PF08241">
    <property type="entry name" value="Methyltransf_11"/>
    <property type="match status" value="1"/>
</dbReference>